<gene>
    <name evidence="1" type="ORF">MLD38_034808</name>
</gene>
<dbReference type="Proteomes" id="UP001057402">
    <property type="component" value="Chromosome 10"/>
</dbReference>
<protein>
    <submittedName>
        <fullName evidence="1">Uncharacterized protein</fullName>
    </submittedName>
</protein>
<evidence type="ECO:0000313" key="1">
    <source>
        <dbReference type="EMBL" id="KAI4321425.1"/>
    </source>
</evidence>
<evidence type="ECO:0000313" key="2">
    <source>
        <dbReference type="Proteomes" id="UP001057402"/>
    </source>
</evidence>
<dbReference type="EMBL" id="CM042889">
    <property type="protein sequence ID" value="KAI4321425.1"/>
    <property type="molecule type" value="Genomic_DNA"/>
</dbReference>
<name>A0ACB9MEY0_9MYRT</name>
<sequence>MGYFSCNGDGAISACSPSICDCKKNITPSSKIRKFSYSNVLTATDAFSSSNFLGEGSHGCVYRAFLNDGKLLAAVKRAKVGSSFRSSPSGNEAWVLSRIRNRRLVNLIGFCDDASDGRLILVVEYMPNGSLNELLHGSARPPGFPRRIRLALQVAKAVQWLHSLEPPVIHRDIKSCNVLIDEKQNARLGDFGLALRGHARATRTPPAGTLGYLDPSYLAPGDLSTKSDVFSFGILLLEILSGRNAIDVNYSPPSVVDWAMPLIHRREFEAVCDKRMEFPLDESITRDIALVAAGCVRTTVRKRPEMAEVVAVLKSISRRVDTMRVLGGFRKREQGPWPRMKQDDDTVDFASPARFKEPEPCSDKLLSPLRKWSLSHEPPRRPNLLDPTDGHRWEALKEGEKGWKLSARNVRKATELHTGMERSKSVGSSRESELAGIGRQIRRSAAGAKWPDVTERPSKSRSTGDDRRGRDKPNHDHDDGKLNEGWVDEADRLLQWPLFFH</sequence>
<comment type="caution">
    <text evidence="1">The sequence shown here is derived from an EMBL/GenBank/DDBJ whole genome shotgun (WGS) entry which is preliminary data.</text>
</comment>
<organism evidence="1 2">
    <name type="scientific">Melastoma candidum</name>
    <dbReference type="NCBI Taxonomy" id="119954"/>
    <lineage>
        <taxon>Eukaryota</taxon>
        <taxon>Viridiplantae</taxon>
        <taxon>Streptophyta</taxon>
        <taxon>Embryophyta</taxon>
        <taxon>Tracheophyta</taxon>
        <taxon>Spermatophyta</taxon>
        <taxon>Magnoliopsida</taxon>
        <taxon>eudicotyledons</taxon>
        <taxon>Gunneridae</taxon>
        <taxon>Pentapetalae</taxon>
        <taxon>rosids</taxon>
        <taxon>malvids</taxon>
        <taxon>Myrtales</taxon>
        <taxon>Melastomataceae</taxon>
        <taxon>Melastomatoideae</taxon>
        <taxon>Melastomateae</taxon>
        <taxon>Melastoma</taxon>
    </lineage>
</organism>
<accession>A0ACB9MEY0</accession>
<proteinExistence type="predicted"/>
<reference evidence="2" key="1">
    <citation type="journal article" date="2023" name="Front. Plant Sci.">
        <title>Chromosomal-level genome assembly of Melastoma candidum provides insights into trichome evolution.</title>
        <authorList>
            <person name="Zhong Y."/>
            <person name="Wu W."/>
            <person name="Sun C."/>
            <person name="Zou P."/>
            <person name="Liu Y."/>
            <person name="Dai S."/>
            <person name="Zhou R."/>
        </authorList>
    </citation>
    <scope>NUCLEOTIDE SEQUENCE [LARGE SCALE GENOMIC DNA]</scope>
</reference>
<keyword evidence="2" id="KW-1185">Reference proteome</keyword>